<evidence type="ECO:0000256" key="1">
    <source>
        <dbReference type="ARBA" id="ARBA00006484"/>
    </source>
</evidence>
<dbReference type="Pfam" id="PF13561">
    <property type="entry name" value="adh_short_C2"/>
    <property type="match status" value="1"/>
</dbReference>
<dbReference type="SUPFAM" id="SSF51735">
    <property type="entry name" value="NAD(P)-binding Rossmann-fold domains"/>
    <property type="match status" value="1"/>
</dbReference>
<gene>
    <name evidence="3" type="ORF">HDG41_006779</name>
</gene>
<dbReference type="InterPro" id="IPR020904">
    <property type="entry name" value="Sc_DH/Rdtase_CS"/>
</dbReference>
<dbReference type="PANTHER" id="PTHR43639:SF1">
    <property type="entry name" value="SHORT-CHAIN DEHYDROGENASE_REDUCTASE FAMILY PROTEIN"/>
    <property type="match status" value="1"/>
</dbReference>
<dbReference type="PRINTS" id="PR00080">
    <property type="entry name" value="SDRFAMILY"/>
</dbReference>
<evidence type="ECO:0000256" key="2">
    <source>
        <dbReference type="ARBA" id="ARBA00023002"/>
    </source>
</evidence>
<reference evidence="3 4" key="1">
    <citation type="submission" date="2020-08" db="EMBL/GenBank/DDBJ databases">
        <title>Genomic Encyclopedia of Type Strains, Phase IV (KMG-V): Genome sequencing to study the core and pangenomes of soil and plant-associated prokaryotes.</title>
        <authorList>
            <person name="Whitman W."/>
        </authorList>
    </citation>
    <scope>NUCLEOTIDE SEQUENCE [LARGE SCALE GENOMIC DNA]</scope>
    <source>
        <strain evidence="3 4">JPY162</strain>
    </source>
</reference>
<accession>A0A7W8P7L1</accession>
<dbReference type="PRINTS" id="PR00081">
    <property type="entry name" value="GDHRDH"/>
</dbReference>
<dbReference type="CDD" id="cd05233">
    <property type="entry name" value="SDR_c"/>
    <property type="match status" value="1"/>
</dbReference>
<comment type="caution">
    <text evidence="3">The sequence shown here is derived from an EMBL/GenBank/DDBJ whole genome shotgun (WGS) entry which is preliminary data.</text>
</comment>
<dbReference type="InterPro" id="IPR036291">
    <property type="entry name" value="NAD(P)-bd_dom_sf"/>
</dbReference>
<dbReference type="NCBIfam" id="NF005559">
    <property type="entry name" value="PRK07231.1"/>
    <property type="match status" value="1"/>
</dbReference>
<organism evidence="3 4">
    <name type="scientific">Paraburkholderia youngii</name>
    <dbReference type="NCBI Taxonomy" id="2782701"/>
    <lineage>
        <taxon>Bacteria</taxon>
        <taxon>Pseudomonadati</taxon>
        <taxon>Pseudomonadota</taxon>
        <taxon>Betaproteobacteria</taxon>
        <taxon>Burkholderiales</taxon>
        <taxon>Burkholderiaceae</taxon>
        <taxon>Paraburkholderia</taxon>
    </lineage>
</organism>
<dbReference type="GO" id="GO:0016491">
    <property type="term" value="F:oxidoreductase activity"/>
    <property type="evidence" value="ECO:0007669"/>
    <property type="project" value="UniProtKB-KW"/>
</dbReference>
<dbReference type="Gene3D" id="3.40.50.720">
    <property type="entry name" value="NAD(P)-binding Rossmann-like Domain"/>
    <property type="match status" value="1"/>
</dbReference>
<dbReference type="EMBL" id="JACHDE010000022">
    <property type="protein sequence ID" value="MBB5404683.1"/>
    <property type="molecule type" value="Genomic_DNA"/>
</dbReference>
<evidence type="ECO:0000313" key="3">
    <source>
        <dbReference type="EMBL" id="MBB5404683.1"/>
    </source>
</evidence>
<comment type="similarity">
    <text evidence="1">Belongs to the short-chain dehydrogenases/reductases (SDR) family.</text>
</comment>
<sequence>MLPWNRSSLYVAFDMNLPNWSRKMNQPVVLITGALTGIGRATAFAFARVGARLVVSGRRAAEGSALEAELREAGAQAFFVQADVRRDEDVRHLVDETVARFGRLDVAVNNAGTEGKPGPVVDQTAESYADTFDTNVLGTLLSLKHELRVMTAQQAGSIINISSTYGHEGAAFASVYAGSKHAVEGITKSAALEAASARVRVNAVAPGPTDTGMLDRFTGTPENKASLAATVPLARIGRPDDIAAAVLYLANDGAAFVTGQILTVDGGKTAG</sequence>
<dbReference type="InterPro" id="IPR002347">
    <property type="entry name" value="SDR_fam"/>
</dbReference>
<name>A0A7W8P7L1_9BURK</name>
<dbReference type="Proteomes" id="UP000592820">
    <property type="component" value="Unassembled WGS sequence"/>
</dbReference>
<keyword evidence="2" id="KW-0560">Oxidoreductase</keyword>
<dbReference type="FunFam" id="3.40.50.720:FF:000084">
    <property type="entry name" value="Short-chain dehydrogenase reductase"/>
    <property type="match status" value="1"/>
</dbReference>
<dbReference type="AlphaFoldDB" id="A0A7W8P7L1"/>
<dbReference type="PANTHER" id="PTHR43639">
    <property type="entry name" value="OXIDOREDUCTASE, SHORT-CHAIN DEHYDROGENASE/REDUCTASE FAMILY (AFU_ORTHOLOGUE AFUA_5G02870)"/>
    <property type="match status" value="1"/>
</dbReference>
<protein>
    <submittedName>
        <fullName evidence="3">NAD(P)-dependent dehydrogenase (Short-subunit alcohol dehydrogenase family)</fullName>
    </submittedName>
</protein>
<evidence type="ECO:0000313" key="4">
    <source>
        <dbReference type="Proteomes" id="UP000592820"/>
    </source>
</evidence>
<proteinExistence type="inferred from homology"/>
<dbReference type="PROSITE" id="PS00061">
    <property type="entry name" value="ADH_SHORT"/>
    <property type="match status" value="1"/>
</dbReference>